<dbReference type="EMBL" id="UAVU01000009">
    <property type="protein sequence ID" value="SQC92269.1"/>
    <property type="molecule type" value="Genomic_DNA"/>
</dbReference>
<protein>
    <submittedName>
        <fullName evidence="2">Transposase and inactivated derivatives, TnpA family</fullName>
    </submittedName>
</protein>
<dbReference type="InterPro" id="IPR025296">
    <property type="entry name" value="DUF4158"/>
</dbReference>
<feature type="domain" description="DUF4158" evidence="1">
    <location>
        <begin position="5"/>
        <end position="99"/>
    </location>
</feature>
<gene>
    <name evidence="2" type="ORF">NCTC12120_05463</name>
</gene>
<accession>A0A2X3L0K1</accession>
<proteinExistence type="predicted"/>
<evidence type="ECO:0000313" key="3">
    <source>
        <dbReference type="Proteomes" id="UP000251197"/>
    </source>
</evidence>
<dbReference type="Pfam" id="PF13700">
    <property type="entry name" value="DUF4158"/>
    <property type="match status" value="1"/>
</dbReference>
<evidence type="ECO:0000259" key="1">
    <source>
        <dbReference type="Pfam" id="PF13700"/>
    </source>
</evidence>
<organism evidence="2 3">
    <name type="scientific">Cedecea neteri</name>
    <dbReference type="NCBI Taxonomy" id="158822"/>
    <lineage>
        <taxon>Bacteria</taxon>
        <taxon>Pseudomonadati</taxon>
        <taxon>Pseudomonadota</taxon>
        <taxon>Gammaproteobacteria</taxon>
        <taxon>Enterobacterales</taxon>
        <taxon>Enterobacteriaceae</taxon>
        <taxon>Cedecea</taxon>
    </lineage>
</organism>
<dbReference type="Proteomes" id="UP000251197">
    <property type="component" value="Unassembled WGS sequence"/>
</dbReference>
<dbReference type="AlphaFoldDB" id="A0A2X3L0K1"/>
<reference evidence="2 3" key="1">
    <citation type="submission" date="2018-06" db="EMBL/GenBank/DDBJ databases">
        <authorList>
            <consortium name="Pathogen Informatics"/>
            <person name="Doyle S."/>
        </authorList>
    </citation>
    <scope>NUCLEOTIDE SEQUENCE [LARGE SCALE GENOMIC DNA]</scope>
    <source>
        <strain evidence="2 3">NCTC12120</strain>
    </source>
</reference>
<sequence>MPVDFLTTEQTESYGRFTGEPDELQLARYFHLDEADKEFIGKSRGDHNRLGIALQIGCVRFLGTFLTDMNHIPSGVRHFIARQLAIHDITVLAEYGPERKYPS</sequence>
<name>A0A2X3L0K1_9ENTR</name>
<evidence type="ECO:0000313" key="2">
    <source>
        <dbReference type="EMBL" id="SQC92269.1"/>
    </source>
</evidence>